<dbReference type="EMBL" id="LKEA01000093">
    <property type="protein sequence ID" value="ROV87530.1"/>
    <property type="molecule type" value="Genomic_DNA"/>
</dbReference>
<dbReference type="SUPFAM" id="SSF52777">
    <property type="entry name" value="CoA-dependent acyltransferases"/>
    <property type="match status" value="1"/>
</dbReference>
<dbReference type="SUPFAM" id="SSF103473">
    <property type="entry name" value="MFS general substrate transporter"/>
    <property type="match status" value="1"/>
</dbReference>
<gene>
    <name evidence="6" type="ORF">VMCG_10686</name>
</gene>
<feature type="transmembrane region" description="Helical" evidence="4">
    <location>
        <begin position="576"/>
        <end position="598"/>
    </location>
</feature>
<evidence type="ECO:0000313" key="6">
    <source>
        <dbReference type="EMBL" id="ROV87530.1"/>
    </source>
</evidence>
<feature type="transmembrane region" description="Helical" evidence="4">
    <location>
        <begin position="866"/>
        <end position="891"/>
    </location>
</feature>
<feature type="transmembrane region" description="Helical" evidence="4">
    <location>
        <begin position="802"/>
        <end position="828"/>
    </location>
</feature>
<dbReference type="InterPro" id="IPR020846">
    <property type="entry name" value="MFS_dom"/>
</dbReference>
<comment type="caution">
    <text evidence="6">The sequence shown here is derived from an EMBL/GenBank/DDBJ whole genome shotgun (WGS) entry which is preliminary data.</text>
</comment>
<dbReference type="GO" id="GO:0022857">
    <property type="term" value="F:transmembrane transporter activity"/>
    <property type="evidence" value="ECO:0007669"/>
    <property type="project" value="InterPro"/>
</dbReference>
<comment type="similarity">
    <text evidence="2">Belongs to the major facilitator superfamily. Monocarboxylate porter (TC 2.A.1.13) family.</text>
</comment>
<dbReference type="CDD" id="cd17352">
    <property type="entry name" value="MFS_MCT_SLC16"/>
    <property type="match status" value="1"/>
</dbReference>
<keyword evidence="4" id="KW-0472">Membrane</keyword>
<evidence type="ECO:0000256" key="3">
    <source>
        <dbReference type="SAM" id="MobiDB-lite"/>
    </source>
</evidence>
<feature type="transmembrane region" description="Helical" evidence="4">
    <location>
        <begin position="604"/>
        <end position="631"/>
    </location>
</feature>
<feature type="transmembrane region" description="Helical" evidence="4">
    <location>
        <begin position="638"/>
        <end position="656"/>
    </location>
</feature>
<sequence>MASIAANPSPLSWKETAPGIFTRPLDTIERFFKWLADVGVPLKREHWGVSLSLRLSLPDSIAAYDAEPYLRRAWLILSKQHPMLYARPEGHSVIVTPLNEDKWLTESFVTHSGEHMTVDSLFTTLGSTPVVTCHWLPGVRELLIHGSHWRLDGIGSLKLADRLLAALSAVIRVGVNAPLESYGIDLTPYFTPSLDEISNSYTHEESTPSAVKKVADNLLATILKGAPSIGLPLSPGAEKALPGPSSRVWVTLDKGITQKIVTACKTLGIQVTSAVHAAIVQAVSEHTQHPLAKHFCITAAIDLRRRLPGEDNRNRPELAAGMFVSPGLVFIEEPAAKGKGFDAIAREFNRTYAADMSRLYDAGDGETVSVFEATAPFARRIIPLLQMPQPEGLPPQNTPHLSSIGVIETYLKREYMVDSEKCTTLAVEDVWMGSEMITPAVCCHVWTWRDELTLAAVFNTAFYQEDFKMASLQSSSSATPVDGSASEKGEAPRLSHPAPGPPPNGGTKAWLQVLGAFFLNFNTWGLANSFGEFQTQYSTGLLNSSSQSAVSWIGSLQSFLMLVFGVVCGRAVDAGYFYWVITIGAFLEVFGMMMTSLATQYWQIILAQGIVVGLGAGMSFTSSITVVGTYFSTRRSTAMGLAATGSCLGGIIYPIVLRCLVRSEGLSLAWATRIMAFIMLATLSVSIALMRPRLPPRKSGPLVDMDSLRNPPFATWLCAVFFVFIGLYIPFFYVQNYALSIGVGTDLAFYMLIIMNAASIPGRIFPALLADKIGNLHIIIPSVLLSGVITLSWISVETQSSLIAISVFLGVFSGSIQGVVPALVPFLCPDLSKLGSNIGMTLSASGVGLLIGNPVAGAILGNQDGVWWGLWTFAGVTILLGFVLLCAVRFLKVGMAITKA</sequence>
<feature type="region of interest" description="Disordered" evidence="3">
    <location>
        <begin position="475"/>
        <end position="502"/>
    </location>
</feature>
<dbReference type="GO" id="GO:0016020">
    <property type="term" value="C:membrane"/>
    <property type="evidence" value="ECO:0007669"/>
    <property type="project" value="UniProtKB-SubCell"/>
</dbReference>
<evidence type="ECO:0000256" key="2">
    <source>
        <dbReference type="ARBA" id="ARBA00006727"/>
    </source>
</evidence>
<dbReference type="Gene3D" id="1.20.1250.20">
    <property type="entry name" value="MFS general substrate transporter like domains"/>
    <property type="match status" value="1"/>
</dbReference>
<keyword evidence="4" id="KW-0812">Transmembrane</keyword>
<feature type="domain" description="Major facilitator superfamily (MFS) profile" evidence="5">
    <location>
        <begin position="508"/>
        <end position="892"/>
    </location>
</feature>
<feature type="transmembrane region" description="Helical" evidence="4">
    <location>
        <begin position="776"/>
        <end position="796"/>
    </location>
</feature>
<dbReference type="Proteomes" id="UP000283895">
    <property type="component" value="Unassembled WGS sequence"/>
</dbReference>
<keyword evidence="7" id="KW-1185">Reference proteome</keyword>
<dbReference type="InterPro" id="IPR036259">
    <property type="entry name" value="MFS_trans_sf"/>
</dbReference>
<dbReference type="AlphaFoldDB" id="A0A423V9K8"/>
<dbReference type="Pfam" id="PF07690">
    <property type="entry name" value="MFS_1"/>
    <property type="match status" value="1"/>
</dbReference>
<dbReference type="Gene3D" id="3.30.559.10">
    <property type="entry name" value="Chloramphenicol acetyltransferase-like domain"/>
    <property type="match status" value="1"/>
</dbReference>
<dbReference type="Gene3D" id="3.30.559.30">
    <property type="entry name" value="Nonribosomal peptide synthetase, condensation domain"/>
    <property type="match status" value="1"/>
</dbReference>
<protein>
    <recommendedName>
        <fullName evidence="5">Major facilitator superfamily (MFS) profile domain-containing protein</fullName>
    </recommendedName>
</protein>
<reference evidence="6 7" key="1">
    <citation type="submission" date="2015-09" db="EMBL/GenBank/DDBJ databases">
        <title>Host preference determinants of Valsa canker pathogens revealed by comparative genomics.</title>
        <authorList>
            <person name="Yin Z."/>
            <person name="Huang L."/>
        </authorList>
    </citation>
    <scope>NUCLEOTIDE SEQUENCE [LARGE SCALE GENOMIC DNA]</scope>
    <source>
        <strain evidence="6 7">03-1</strain>
    </source>
</reference>
<dbReference type="InterPro" id="IPR011701">
    <property type="entry name" value="MFS"/>
</dbReference>
<evidence type="ECO:0000313" key="7">
    <source>
        <dbReference type="Proteomes" id="UP000283895"/>
    </source>
</evidence>
<feature type="transmembrane region" description="Helical" evidence="4">
    <location>
        <begin position="668"/>
        <end position="690"/>
    </location>
</feature>
<evidence type="ECO:0000256" key="4">
    <source>
        <dbReference type="SAM" id="Phobius"/>
    </source>
</evidence>
<dbReference type="PROSITE" id="PS50850">
    <property type="entry name" value="MFS"/>
    <property type="match status" value="1"/>
</dbReference>
<dbReference type="InterPro" id="IPR050327">
    <property type="entry name" value="Proton-linked_MCT"/>
</dbReference>
<feature type="transmembrane region" description="Helical" evidence="4">
    <location>
        <begin position="711"/>
        <end position="731"/>
    </location>
</feature>
<feature type="transmembrane region" description="Helical" evidence="4">
    <location>
        <begin position="840"/>
        <end position="860"/>
    </location>
</feature>
<dbReference type="InterPro" id="IPR023213">
    <property type="entry name" value="CAT-like_dom_sf"/>
</dbReference>
<accession>A0A423V9K8</accession>
<dbReference type="PANTHER" id="PTHR11360:SF234">
    <property type="entry name" value="MFS-TYPE TRANSPORTER DBAD-RELATED"/>
    <property type="match status" value="1"/>
</dbReference>
<dbReference type="PANTHER" id="PTHR11360">
    <property type="entry name" value="MONOCARBOXYLATE TRANSPORTER"/>
    <property type="match status" value="1"/>
</dbReference>
<keyword evidence="4" id="KW-1133">Transmembrane helix</keyword>
<comment type="subcellular location">
    <subcellularLocation>
        <location evidence="1">Membrane</location>
        <topology evidence="1">Multi-pass membrane protein</topology>
    </subcellularLocation>
</comment>
<feature type="transmembrane region" description="Helical" evidence="4">
    <location>
        <begin position="737"/>
        <end position="755"/>
    </location>
</feature>
<evidence type="ECO:0000259" key="5">
    <source>
        <dbReference type="PROSITE" id="PS50850"/>
    </source>
</evidence>
<dbReference type="OrthoDB" id="2548233at2759"/>
<evidence type="ECO:0000256" key="1">
    <source>
        <dbReference type="ARBA" id="ARBA00004141"/>
    </source>
</evidence>
<proteinExistence type="inferred from homology"/>
<name>A0A423V9K8_9PEZI</name>
<organism evidence="6 7">
    <name type="scientific">Cytospora schulzeri</name>
    <dbReference type="NCBI Taxonomy" id="448051"/>
    <lineage>
        <taxon>Eukaryota</taxon>
        <taxon>Fungi</taxon>
        <taxon>Dikarya</taxon>
        <taxon>Ascomycota</taxon>
        <taxon>Pezizomycotina</taxon>
        <taxon>Sordariomycetes</taxon>
        <taxon>Sordariomycetidae</taxon>
        <taxon>Diaporthales</taxon>
        <taxon>Cytosporaceae</taxon>
        <taxon>Cytospora</taxon>
    </lineage>
</organism>
<feature type="transmembrane region" description="Helical" evidence="4">
    <location>
        <begin position="549"/>
        <end position="569"/>
    </location>
</feature>